<dbReference type="InterPro" id="IPR000209">
    <property type="entry name" value="Peptidase_S8/S53_dom"/>
</dbReference>
<proteinExistence type="inferred from homology"/>
<dbReference type="PROSITE" id="PS51892">
    <property type="entry name" value="SUBTILASE"/>
    <property type="match status" value="1"/>
</dbReference>
<feature type="active site" description="Charge relay system" evidence="5">
    <location>
        <position position="244"/>
    </location>
</feature>
<dbReference type="GO" id="GO:0006508">
    <property type="term" value="P:proteolysis"/>
    <property type="evidence" value="ECO:0007669"/>
    <property type="project" value="UniProtKB-KW"/>
</dbReference>
<dbReference type="SUPFAM" id="SSF89260">
    <property type="entry name" value="Collagen-binding domain"/>
    <property type="match status" value="2"/>
</dbReference>
<keyword evidence="9" id="KW-1185">Reference proteome</keyword>
<accession>A0ABT9U1W0</accession>
<dbReference type="InterPro" id="IPR015500">
    <property type="entry name" value="Peptidase_S8_subtilisin-rel"/>
</dbReference>
<sequence>MTKRQNAMILRNRRTLKQSAAITYKAWRALVRRALLTLLLASVTLGGLAPAGLARHAAAAPQEAAVSDAAHGGPGAAEEQPQSWLLKWSDPALAHALRGTEVLRRQSEAAVDVVRPAGDSGEDAQAWLARLLSEPGVEYVHPNSRVHALALPEAPQTMGAAAAPGSAPLAVQKTAVNDPEFTQQPYLEQIGAVRAWETVSEQSKLTIAIVDTGVDLDHPDLAGNLVPGANLVNPKLPPNDDNGHGTSVAGVIAAATNNGKGVAGIIWKAKIMPIKALDHRGDGTEEELGDAILYAVKSGARIVVLSVGLHRYSPYMLDIVEYAESKGVLLVAAAGNDGVSFGAKAAVKYPAAYPTVVAVGGVKPNGTVDPRSNPGPELDVMAPWNVFTTGMGGLYKKEEGTSMAAPQVAAAAGLLWAKYPDLKPYQIRALLRQTAKDIGQTGVDGKSGYGLLQIDKAVRTGVAADAFEPNNDSKTAKRFQLATSISALLESGADQDWYRIDVPHNGTLAIAYRGLAESGKAAQPVRIYQYFNGQQQLVSDTKLTSASIDIDVKKGAQLIRIELINPYSTLGLPYVLTSTFTMEQDAYEANDKSYEAYTLQPRTQTVGGNFHQLADRDWYAVTFTQSGKLKVTLGTDTARIDPGLAIQRAGDQLLLYDEEGEGESEQSPVITVAPGKYYIRVHNAISSEASPVIGTYSFKMEYTPKYIDPNEPNDKSYESFMVNPGTEYVGVIGSKTDLDWFQFRVSKASVVAMAVNGVPSSVNLKLEAYDKRMSPLTTSSTAKSGSLQSPELVLQPGVYYVKLSASAPFDTQYYRFKIKSEPLVEGFRDISDHWARKEITALSQLGIINGSGNYRFEPKRAITRAEAVAMVAKAYKPEGSIDASQKPFKDVSASHWAYDEVAKAVKQGWIKGFPDGSFKPDQPITRVEMAVIVGYADGVKPRPPIAAPFPDVSRTHWAAPILIALKADGAIAGVENNQFKPKLQASRAEYSALLYRLLFG</sequence>
<evidence type="ECO:0000256" key="6">
    <source>
        <dbReference type="RuleBase" id="RU003355"/>
    </source>
</evidence>
<dbReference type="PRINTS" id="PR00723">
    <property type="entry name" value="SUBTILISIN"/>
</dbReference>
<dbReference type="InterPro" id="IPR036852">
    <property type="entry name" value="Peptidase_S8/S53_dom_sf"/>
</dbReference>
<dbReference type="Proteomes" id="UP001229346">
    <property type="component" value="Unassembled WGS sequence"/>
</dbReference>
<feature type="domain" description="SLH" evidence="7">
    <location>
        <begin position="948"/>
        <end position="1000"/>
    </location>
</feature>
<dbReference type="Pfam" id="PF00395">
    <property type="entry name" value="SLH"/>
    <property type="match status" value="3"/>
</dbReference>
<keyword evidence="4 5" id="KW-0720">Serine protease</keyword>
<dbReference type="Gene3D" id="3.40.50.200">
    <property type="entry name" value="Peptidase S8/S53 domain"/>
    <property type="match status" value="1"/>
</dbReference>
<evidence type="ECO:0000256" key="2">
    <source>
        <dbReference type="ARBA" id="ARBA00022670"/>
    </source>
</evidence>
<dbReference type="PROSITE" id="PS51318">
    <property type="entry name" value="TAT"/>
    <property type="match status" value="1"/>
</dbReference>
<dbReference type="EMBL" id="JAUSSU010000005">
    <property type="protein sequence ID" value="MDQ0113611.1"/>
    <property type="molecule type" value="Genomic_DNA"/>
</dbReference>
<feature type="domain" description="SLH" evidence="7">
    <location>
        <begin position="822"/>
        <end position="883"/>
    </location>
</feature>
<evidence type="ECO:0000259" key="7">
    <source>
        <dbReference type="PROSITE" id="PS51272"/>
    </source>
</evidence>
<dbReference type="PROSITE" id="PS00138">
    <property type="entry name" value="SUBTILASE_SER"/>
    <property type="match status" value="1"/>
</dbReference>
<dbReference type="InterPro" id="IPR050131">
    <property type="entry name" value="Peptidase_S8_subtilisin-like"/>
</dbReference>
<dbReference type="SUPFAM" id="SSF52743">
    <property type="entry name" value="Subtilisin-like"/>
    <property type="match status" value="1"/>
</dbReference>
<dbReference type="InterPro" id="IPR022398">
    <property type="entry name" value="Peptidase_S8_His-AS"/>
</dbReference>
<dbReference type="PROSITE" id="PS00136">
    <property type="entry name" value="SUBTILASE_ASP"/>
    <property type="match status" value="1"/>
</dbReference>
<dbReference type="InterPro" id="IPR006311">
    <property type="entry name" value="TAT_signal"/>
</dbReference>
<dbReference type="InterPro" id="IPR023828">
    <property type="entry name" value="Peptidase_S8_Ser-AS"/>
</dbReference>
<comment type="caution">
    <text evidence="8">The sequence shown here is derived from an EMBL/GenBank/DDBJ whole genome shotgun (WGS) entry which is preliminary data.</text>
</comment>
<feature type="active site" description="Charge relay system" evidence="5">
    <location>
        <position position="211"/>
    </location>
</feature>
<comment type="similarity">
    <text evidence="1 5 6">Belongs to the peptidase S8 family.</text>
</comment>
<feature type="active site" description="Charge relay system" evidence="5">
    <location>
        <position position="402"/>
    </location>
</feature>
<gene>
    <name evidence="8" type="ORF">J2T15_003052</name>
</gene>
<dbReference type="PANTHER" id="PTHR43806:SF11">
    <property type="entry name" value="CEREVISIN-RELATED"/>
    <property type="match status" value="1"/>
</dbReference>
<evidence type="ECO:0000313" key="8">
    <source>
        <dbReference type="EMBL" id="MDQ0113611.1"/>
    </source>
</evidence>
<dbReference type="PROSITE" id="PS51272">
    <property type="entry name" value="SLH"/>
    <property type="match status" value="3"/>
</dbReference>
<dbReference type="RefSeq" id="WP_307204819.1">
    <property type="nucleotide sequence ID" value="NZ_JAUSSU010000005.1"/>
</dbReference>
<feature type="domain" description="SLH" evidence="7">
    <location>
        <begin position="884"/>
        <end position="947"/>
    </location>
</feature>
<dbReference type="Gene3D" id="2.60.120.380">
    <property type="match status" value="3"/>
</dbReference>
<dbReference type="Pfam" id="PF00082">
    <property type="entry name" value="Peptidase_S8"/>
    <property type="match status" value="1"/>
</dbReference>
<protein>
    <submittedName>
        <fullName evidence="8">Subtilisin family serine protease</fullName>
    </submittedName>
</protein>
<keyword evidence="3 5" id="KW-0378">Hydrolase</keyword>
<organism evidence="8 9">
    <name type="scientific">Paenibacillus harenae</name>
    <dbReference type="NCBI Taxonomy" id="306543"/>
    <lineage>
        <taxon>Bacteria</taxon>
        <taxon>Bacillati</taxon>
        <taxon>Bacillota</taxon>
        <taxon>Bacilli</taxon>
        <taxon>Bacillales</taxon>
        <taxon>Paenibacillaceae</taxon>
        <taxon>Paenibacillus</taxon>
    </lineage>
</organism>
<reference evidence="8 9" key="1">
    <citation type="submission" date="2023-07" db="EMBL/GenBank/DDBJ databases">
        <title>Sorghum-associated microbial communities from plants grown in Nebraska, USA.</title>
        <authorList>
            <person name="Schachtman D."/>
        </authorList>
    </citation>
    <scope>NUCLEOTIDE SEQUENCE [LARGE SCALE GENOMIC DNA]</scope>
    <source>
        <strain evidence="8 9">CC482</strain>
    </source>
</reference>
<evidence type="ECO:0000256" key="5">
    <source>
        <dbReference type="PROSITE-ProRule" id="PRU01240"/>
    </source>
</evidence>
<evidence type="ECO:0000256" key="1">
    <source>
        <dbReference type="ARBA" id="ARBA00011073"/>
    </source>
</evidence>
<keyword evidence="2 5" id="KW-0645">Protease</keyword>
<dbReference type="InterPro" id="IPR023827">
    <property type="entry name" value="Peptidase_S8_Asp-AS"/>
</dbReference>
<name>A0ABT9U1W0_PAEHA</name>
<dbReference type="PANTHER" id="PTHR43806">
    <property type="entry name" value="PEPTIDASE S8"/>
    <property type="match status" value="1"/>
</dbReference>
<evidence type="ECO:0000256" key="3">
    <source>
        <dbReference type="ARBA" id="ARBA00022801"/>
    </source>
</evidence>
<evidence type="ECO:0000313" key="9">
    <source>
        <dbReference type="Proteomes" id="UP001229346"/>
    </source>
</evidence>
<dbReference type="PROSITE" id="PS00137">
    <property type="entry name" value="SUBTILASE_HIS"/>
    <property type="match status" value="1"/>
</dbReference>
<dbReference type="GO" id="GO:0008233">
    <property type="term" value="F:peptidase activity"/>
    <property type="evidence" value="ECO:0007669"/>
    <property type="project" value="UniProtKB-KW"/>
</dbReference>
<dbReference type="InterPro" id="IPR001119">
    <property type="entry name" value="SLH_dom"/>
</dbReference>
<evidence type="ECO:0000256" key="4">
    <source>
        <dbReference type="ARBA" id="ARBA00022825"/>
    </source>
</evidence>